<reference evidence="3 4" key="2">
    <citation type="submission" date="2017-08" db="EMBL/GenBank/DDBJ databases">
        <authorList>
            <person name="de Groot N.N."/>
        </authorList>
    </citation>
    <scope>NUCLEOTIDE SEQUENCE [LARGE SCALE GENOMIC DNA]</scope>
    <source>
        <strain evidence="3">Orrdi1</strain>
    </source>
</reference>
<dbReference type="Proteomes" id="UP000078558">
    <property type="component" value="Chromosome I"/>
</dbReference>
<organism evidence="2 4">
    <name type="scientific">Orrella dioscoreae</name>
    <dbReference type="NCBI Taxonomy" id="1851544"/>
    <lineage>
        <taxon>Bacteria</taxon>
        <taxon>Pseudomonadati</taxon>
        <taxon>Pseudomonadota</taxon>
        <taxon>Betaproteobacteria</taxon>
        <taxon>Burkholderiales</taxon>
        <taxon>Alcaligenaceae</taxon>
        <taxon>Orrella</taxon>
    </lineage>
</organism>
<accession>A0A1C3K506</accession>
<keyword evidence="4" id="KW-1185">Reference proteome</keyword>
<dbReference type="OrthoDB" id="6024118at2"/>
<dbReference type="SUPFAM" id="SSF159888">
    <property type="entry name" value="YdhG-like"/>
    <property type="match status" value="1"/>
</dbReference>
<sequence length="126" mass="14283">MRPKPPKTPDDYVELQQGWVRHYVEYLREHVQAAAAVTETLMWGHLVYLSDGPVLLIRAEGKRVLFAFWRGKRLQEVAPTLRPVGNYEMATIEIHEGQLPSPAVIESLVSRAVLLNKQLGNPQDVS</sequence>
<protein>
    <recommendedName>
        <fullName evidence="1">YdhG-like domain-containing protein</fullName>
    </recommendedName>
</protein>
<dbReference type="RefSeq" id="WP_067756369.1">
    <property type="nucleotide sequence ID" value="NZ_LT907988.1"/>
</dbReference>
<dbReference type="Pfam" id="PF08818">
    <property type="entry name" value="DUF1801"/>
    <property type="match status" value="1"/>
</dbReference>
<reference evidence="2 4" key="1">
    <citation type="submission" date="2016-06" db="EMBL/GenBank/DDBJ databases">
        <authorList>
            <person name="Kjaerup R.B."/>
            <person name="Dalgaard T.S."/>
            <person name="Juul-Madsen H.R."/>
        </authorList>
    </citation>
    <scope>NUCLEOTIDE SEQUENCE [LARGE SCALE GENOMIC DNA]</scope>
    <source>
        <strain evidence="2">Orrdi1</strain>
    </source>
</reference>
<dbReference type="EMBL" id="LT907988">
    <property type="protein sequence ID" value="SOE46819.1"/>
    <property type="molecule type" value="Genomic_DNA"/>
</dbReference>
<evidence type="ECO:0000259" key="1">
    <source>
        <dbReference type="Pfam" id="PF08818"/>
    </source>
</evidence>
<gene>
    <name evidence="2" type="ORF">ODI_04281</name>
    <name evidence="3" type="ORF">ODI_R0483</name>
</gene>
<evidence type="ECO:0000313" key="3">
    <source>
        <dbReference type="EMBL" id="SOE46819.1"/>
    </source>
</evidence>
<feature type="domain" description="YdhG-like" evidence="1">
    <location>
        <begin position="24"/>
        <end position="113"/>
    </location>
</feature>
<evidence type="ECO:0000313" key="4">
    <source>
        <dbReference type="Proteomes" id="UP000078558"/>
    </source>
</evidence>
<evidence type="ECO:0000313" key="2">
    <source>
        <dbReference type="EMBL" id="SBT26508.1"/>
    </source>
</evidence>
<name>A0A1C3K506_9BURK</name>
<dbReference type="EMBL" id="FLRC01000033">
    <property type="protein sequence ID" value="SBT26508.1"/>
    <property type="molecule type" value="Genomic_DNA"/>
</dbReference>
<dbReference type="STRING" id="1851544.ODI_04281"/>
<dbReference type="InterPro" id="IPR014922">
    <property type="entry name" value="YdhG-like"/>
</dbReference>
<dbReference type="AlphaFoldDB" id="A0A1C3K506"/>
<dbReference type="KEGG" id="odi:ODI_R0483"/>
<proteinExistence type="predicted"/>